<dbReference type="EMBL" id="JAUSSK010000001">
    <property type="protein sequence ID" value="MDQ0008844.1"/>
    <property type="molecule type" value="Genomic_DNA"/>
</dbReference>
<reference evidence="2 3" key="1">
    <citation type="submission" date="2023-07" db="EMBL/GenBank/DDBJ databases">
        <title>Sorghum-associated microbial communities from plants grown in Nebraska, USA.</title>
        <authorList>
            <person name="Schachtman D."/>
        </authorList>
    </citation>
    <scope>NUCLEOTIDE SEQUENCE [LARGE SCALE GENOMIC DNA]</scope>
    <source>
        <strain evidence="2 3">CC60</strain>
    </source>
</reference>
<dbReference type="Proteomes" id="UP001237737">
    <property type="component" value="Unassembled WGS sequence"/>
</dbReference>
<evidence type="ECO:0000313" key="2">
    <source>
        <dbReference type="EMBL" id="MDQ0008844.1"/>
    </source>
</evidence>
<feature type="signal peptide" evidence="1">
    <location>
        <begin position="1"/>
        <end position="19"/>
    </location>
</feature>
<accession>A0ABT9SWE5</accession>
<evidence type="ECO:0000313" key="3">
    <source>
        <dbReference type="Proteomes" id="UP001237737"/>
    </source>
</evidence>
<dbReference type="RefSeq" id="WP_306847792.1">
    <property type="nucleotide sequence ID" value="NZ_JAUSSK010000001.1"/>
</dbReference>
<feature type="chain" id="PRO_5046431446" evidence="1">
    <location>
        <begin position="20"/>
        <end position="154"/>
    </location>
</feature>
<sequence length="154" mass="17025">MKPVALALVLLVATSIASAEDAGPGPAEDLAPRVARLVDDTTKDAASEDRAFNQLLRLGRAGVPYIIAHLGDDRRLPEQSIWIHRSGGRAERQYKPWYVHDGLEAVLTELTGFTMGPQNGHLLPSQRKQSTRKWVAWCVERYPAQADVCRSGQR</sequence>
<comment type="caution">
    <text evidence="2">The sequence shown here is derived from an EMBL/GenBank/DDBJ whole genome shotgun (WGS) entry which is preliminary data.</text>
</comment>
<name>A0ABT9SWE5_9GAMM</name>
<gene>
    <name evidence="2" type="ORF">J2T07_001003</name>
</gene>
<organism evidence="2 3">
    <name type="scientific">Luteibacter jiangsuensis</name>
    <dbReference type="NCBI Taxonomy" id="637577"/>
    <lineage>
        <taxon>Bacteria</taxon>
        <taxon>Pseudomonadati</taxon>
        <taxon>Pseudomonadota</taxon>
        <taxon>Gammaproteobacteria</taxon>
        <taxon>Lysobacterales</taxon>
        <taxon>Rhodanobacteraceae</taxon>
        <taxon>Luteibacter</taxon>
    </lineage>
</organism>
<keyword evidence="3" id="KW-1185">Reference proteome</keyword>
<protein>
    <submittedName>
        <fullName evidence="2">Uncharacterized protein</fullName>
    </submittedName>
</protein>
<evidence type="ECO:0000256" key="1">
    <source>
        <dbReference type="SAM" id="SignalP"/>
    </source>
</evidence>
<proteinExistence type="predicted"/>
<keyword evidence="1" id="KW-0732">Signal</keyword>